<accession>A0A9P5TRC9</accession>
<feature type="transmembrane region" description="Helical" evidence="1">
    <location>
        <begin position="34"/>
        <end position="58"/>
    </location>
</feature>
<evidence type="ECO:0000256" key="1">
    <source>
        <dbReference type="SAM" id="Phobius"/>
    </source>
</evidence>
<organism evidence="2 3">
    <name type="scientific">Gymnopilus junonius</name>
    <name type="common">Spectacular rustgill mushroom</name>
    <name type="synonym">Gymnopilus spectabilis subsp. junonius</name>
    <dbReference type="NCBI Taxonomy" id="109634"/>
    <lineage>
        <taxon>Eukaryota</taxon>
        <taxon>Fungi</taxon>
        <taxon>Dikarya</taxon>
        <taxon>Basidiomycota</taxon>
        <taxon>Agaricomycotina</taxon>
        <taxon>Agaricomycetes</taxon>
        <taxon>Agaricomycetidae</taxon>
        <taxon>Agaricales</taxon>
        <taxon>Agaricineae</taxon>
        <taxon>Hymenogastraceae</taxon>
        <taxon>Gymnopilus</taxon>
    </lineage>
</organism>
<gene>
    <name evidence="2" type="ORF">CPB84DRAFT_1495990</name>
</gene>
<keyword evidence="1" id="KW-0472">Membrane</keyword>
<keyword evidence="1" id="KW-1133">Transmembrane helix</keyword>
<protein>
    <submittedName>
        <fullName evidence="2">Uncharacterized protein</fullName>
    </submittedName>
</protein>
<evidence type="ECO:0000313" key="2">
    <source>
        <dbReference type="EMBL" id="KAF8909248.1"/>
    </source>
</evidence>
<reference evidence="2" key="1">
    <citation type="submission" date="2020-11" db="EMBL/GenBank/DDBJ databases">
        <authorList>
            <consortium name="DOE Joint Genome Institute"/>
            <person name="Ahrendt S."/>
            <person name="Riley R."/>
            <person name="Andreopoulos W."/>
            <person name="LaButti K."/>
            <person name="Pangilinan J."/>
            <person name="Ruiz-duenas F.J."/>
            <person name="Barrasa J.M."/>
            <person name="Sanchez-Garcia M."/>
            <person name="Camarero S."/>
            <person name="Miyauchi S."/>
            <person name="Serrano A."/>
            <person name="Linde D."/>
            <person name="Babiker R."/>
            <person name="Drula E."/>
            <person name="Ayuso-Fernandez I."/>
            <person name="Pacheco R."/>
            <person name="Padilla G."/>
            <person name="Ferreira P."/>
            <person name="Barriuso J."/>
            <person name="Kellner H."/>
            <person name="Castanera R."/>
            <person name="Alfaro M."/>
            <person name="Ramirez L."/>
            <person name="Pisabarro A.G."/>
            <person name="Kuo A."/>
            <person name="Tritt A."/>
            <person name="Lipzen A."/>
            <person name="He G."/>
            <person name="Yan M."/>
            <person name="Ng V."/>
            <person name="Cullen D."/>
            <person name="Martin F."/>
            <person name="Rosso M.-N."/>
            <person name="Henrissat B."/>
            <person name="Hibbett D."/>
            <person name="Martinez A.T."/>
            <person name="Grigoriev I.V."/>
        </authorList>
    </citation>
    <scope>NUCLEOTIDE SEQUENCE</scope>
    <source>
        <strain evidence="2">AH 44721</strain>
    </source>
</reference>
<comment type="caution">
    <text evidence="2">The sequence shown here is derived from an EMBL/GenBank/DDBJ whole genome shotgun (WGS) entry which is preliminary data.</text>
</comment>
<dbReference type="EMBL" id="JADNYJ010000009">
    <property type="protein sequence ID" value="KAF8909248.1"/>
    <property type="molecule type" value="Genomic_DNA"/>
</dbReference>
<keyword evidence="3" id="KW-1185">Reference proteome</keyword>
<dbReference type="Proteomes" id="UP000724874">
    <property type="component" value="Unassembled WGS sequence"/>
</dbReference>
<name>A0A9P5TRC9_GYMJU</name>
<sequence>MLLLLFFLFVFLIFDISGLDLFSGLAYNLCSAFGYLFIFSLFLFPFSLRLTIGGWYVLKLSFRLQRLLPAAWLNFYTRLTGPAVAAWLG</sequence>
<dbReference type="AlphaFoldDB" id="A0A9P5TRC9"/>
<proteinExistence type="predicted"/>
<evidence type="ECO:0000313" key="3">
    <source>
        <dbReference type="Proteomes" id="UP000724874"/>
    </source>
</evidence>
<keyword evidence="1" id="KW-0812">Transmembrane</keyword>